<dbReference type="Gene3D" id="3.30.70.330">
    <property type="match status" value="1"/>
</dbReference>
<dbReference type="OrthoDB" id="21467at2759"/>
<proteinExistence type="predicted"/>
<evidence type="ECO:0000256" key="2">
    <source>
        <dbReference type="ARBA" id="ARBA00022884"/>
    </source>
</evidence>
<feature type="compositionally biased region" description="Low complexity" evidence="5">
    <location>
        <begin position="108"/>
        <end position="117"/>
    </location>
</feature>
<dbReference type="Pfam" id="PF00076">
    <property type="entry name" value="RRM_1"/>
    <property type="match status" value="1"/>
</dbReference>
<feature type="compositionally biased region" description="Low complexity" evidence="5">
    <location>
        <begin position="42"/>
        <end position="51"/>
    </location>
</feature>
<keyword evidence="3" id="KW-0539">Nucleus</keyword>
<dbReference type="SUPFAM" id="SSF54928">
    <property type="entry name" value="RNA-binding domain, RBD"/>
    <property type="match status" value="1"/>
</dbReference>
<reference evidence="7 8" key="1">
    <citation type="submission" date="2016-07" db="EMBL/GenBank/DDBJ databases">
        <title>Draft genome of the white-rot fungus Obba rivulosa 3A-2.</title>
        <authorList>
            <consortium name="DOE Joint Genome Institute"/>
            <person name="Miettinen O."/>
            <person name="Riley R."/>
            <person name="Acob R."/>
            <person name="Barry K."/>
            <person name="Cullen D."/>
            <person name="De Vries R."/>
            <person name="Hainaut M."/>
            <person name="Hatakka A."/>
            <person name="Henrissat B."/>
            <person name="Hilden K."/>
            <person name="Kuo R."/>
            <person name="Labutti K."/>
            <person name="Lipzen A."/>
            <person name="Makela M.R."/>
            <person name="Sandor L."/>
            <person name="Spatafora J.W."/>
            <person name="Grigoriev I.V."/>
            <person name="Hibbett D.S."/>
        </authorList>
    </citation>
    <scope>NUCLEOTIDE SEQUENCE [LARGE SCALE GENOMIC DNA]</scope>
    <source>
        <strain evidence="7 8">3A-2</strain>
    </source>
</reference>
<dbReference type="InterPro" id="IPR000504">
    <property type="entry name" value="RRM_dom"/>
</dbReference>
<feature type="compositionally biased region" description="Basic residues" evidence="5">
    <location>
        <begin position="158"/>
        <end position="170"/>
    </location>
</feature>
<evidence type="ECO:0000313" key="8">
    <source>
        <dbReference type="Proteomes" id="UP000250043"/>
    </source>
</evidence>
<feature type="compositionally biased region" description="Acidic residues" evidence="5">
    <location>
        <begin position="244"/>
        <end position="263"/>
    </location>
</feature>
<protein>
    <recommendedName>
        <fullName evidence="6">RRM domain-containing protein</fullName>
    </recommendedName>
</protein>
<evidence type="ECO:0000259" key="6">
    <source>
        <dbReference type="PROSITE" id="PS50102"/>
    </source>
</evidence>
<dbReference type="AlphaFoldDB" id="A0A8E2AXN6"/>
<feature type="compositionally biased region" description="Basic and acidic residues" evidence="5">
    <location>
        <begin position="133"/>
        <end position="145"/>
    </location>
</feature>
<keyword evidence="2 4" id="KW-0694">RNA-binding</keyword>
<dbReference type="InterPro" id="IPR012677">
    <property type="entry name" value="Nucleotide-bd_a/b_plait_sf"/>
</dbReference>
<dbReference type="PROSITE" id="PS50102">
    <property type="entry name" value="RRM"/>
    <property type="match status" value="1"/>
</dbReference>
<feature type="compositionally biased region" description="Acidic residues" evidence="5">
    <location>
        <begin position="175"/>
        <end position="185"/>
    </location>
</feature>
<evidence type="ECO:0000256" key="1">
    <source>
        <dbReference type="ARBA" id="ARBA00004604"/>
    </source>
</evidence>
<dbReference type="EMBL" id="KV722360">
    <property type="protein sequence ID" value="OCH93018.1"/>
    <property type="molecule type" value="Genomic_DNA"/>
</dbReference>
<dbReference type="PANTHER" id="PTHR46754">
    <property type="entry name" value="MKI67 FHA DOMAIN-INTERACTING NUCLEOLAR PHOSPHOPROTEIN"/>
    <property type="match status" value="1"/>
</dbReference>
<name>A0A8E2AXN6_9APHY</name>
<feature type="region of interest" description="Disordered" evidence="5">
    <location>
        <begin position="425"/>
        <end position="446"/>
    </location>
</feature>
<feature type="compositionally biased region" description="Acidic residues" evidence="5">
    <location>
        <begin position="271"/>
        <end position="288"/>
    </location>
</feature>
<dbReference type="GO" id="GO:0005730">
    <property type="term" value="C:nucleolus"/>
    <property type="evidence" value="ECO:0007669"/>
    <property type="project" value="UniProtKB-SubCell"/>
</dbReference>
<feature type="region of interest" description="Disordered" evidence="5">
    <location>
        <begin position="1"/>
        <end position="288"/>
    </location>
</feature>
<feature type="compositionally biased region" description="Basic and acidic residues" evidence="5">
    <location>
        <begin position="53"/>
        <end position="66"/>
    </location>
</feature>
<gene>
    <name evidence="7" type="ORF">OBBRIDRAFT_772212</name>
</gene>
<organism evidence="7 8">
    <name type="scientific">Obba rivulosa</name>
    <dbReference type="NCBI Taxonomy" id="1052685"/>
    <lineage>
        <taxon>Eukaryota</taxon>
        <taxon>Fungi</taxon>
        <taxon>Dikarya</taxon>
        <taxon>Basidiomycota</taxon>
        <taxon>Agaricomycotina</taxon>
        <taxon>Agaricomycetes</taxon>
        <taxon>Polyporales</taxon>
        <taxon>Gelatoporiaceae</taxon>
        <taxon>Obba</taxon>
    </lineage>
</organism>
<keyword evidence="8" id="KW-1185">Reference proteome</keyword>
<evidence type="ECO:0000256" key="5">
    <source>
        <dbReference type="SAM" id="MobiDB-lite"/>
    </source>
</evidence>
<accession>A0A8E2AXN6</accession>
<sequence>MAKLTSDKLSKATKQKKSVKDELTKKKPTKVVVEAESKPTKAKPAPAAPAKAPEPKEKKSKDEKPKTKAAPAPPTDTTDKSKKRKKSDSVSEPTPPPSQKTKTKAKAPEPATTAAEEGAPKKKAKKAVASEAPKAEVAKSTKAAEKPTAVVGAPADKKGKKTAGGKKEKKRKEEVEDSEAEEAETDAQKGKGKVPAKDAEPKAAAKAADKKANTKHAEQATPLAKKTKAPAKARTPSPKPSQPAEEEEGSGPDEDAESGDEEDGHLWGFSTDDEDDSSDDEISGELDGLDVSKLPTIAKDDAVVKKKLEKAKKQPAGDLGVIYLGRIPHGFYEDQMRAYFSQFGDVTRLRLSRNKKTGQSKHYAFIEFDSSAVAQIVAETMDNYLLMGHILRCKVIPKDEVHPELWIGANRKWRKVPRDRIARVQHNKPRTKEEQERAETRLLTRQEQRKRKLEEAGIKYDFEAVAYKKKVKPAEA</sequence>
<dbReference type="InterPro" id="IPR035979">
    <property type="entry name" value="RBD_domain_sf"/>
</dbReference>
<evidence type="ECO:0000313" key="7">
    <source>
        <dbReference type="EMBL" id="OCH93018.1"/>
    </source>
</evidence>
<dbReference type="Proteomes" id="UP000250043">
    <property type="component" value="Unassembled WGS sequence"/>
</dbReference>
<feature type="compositionally biased region" description="Basic and acidic residues" evidence="5">
    <location>
        <begin position="195"/>
        <end position="218"/>
    </location>
</feature>
<feature type="compositionally biased region" description="Basic and acidic residues" evidence="5">
    <location>
        <begin position="1"/>
        <end position="10"/>
    </location>
</feature>
<feature type="compositionally biased region" description="Basic and acidic residues" evidence="5">
    <location>
        <begin position="430"/>
        <end position="446"/>
    </location>
</feature>
<feature type="domain" description="RRM" evidence="6">
    <location>
        <begin position="320"/>
        <end position="398"/>
    </location>
</feature>
<comment type="subcellular location">
    <subcellularLocation>
        <location evidence="1">Nucleus</location>
        <location evidence="1">Nucleolus</location>
    </subcellularLocation>
</comment>
<evidence type="ECO:0000256" key="3">
    <source>
        <dbReference type="ARBA" id="ARBA00023242"/>
    </source>
</evidence>
<dbReference type="SMART" id="SM00360">
    <property type="entry name" value="RRM"/>
    <property type="match status" value="1"/>
</dbReference>
<evidence type="ECO:0000256" key="4">
    <source>
        <dbReference type="PROSITE-ProRule" id="PRU00176"/>
    </source>
</evidence>
<dbReference type="GO" id="GO:0003723">
    <property type="term" value="F:RNA binding"/>
    <property type="evidence" value="ECO:0007669"/>
    <property type="project" value="UniProtKB-UniRule"/>
</dbReference>
<dbReference type="CDD" id="cd12307">
    <property type="entry name" value="RRM_NIFK_like"/>
    <property type="match status" value="1"/>
</dbReference>